<feature type="binding site" description="axial binding residue" evidence="8">
    <location>
        <position position="153"/>
    </location>
    <ligand>
        <name>heme</name>
        <dbReference type="ChEBI" id="CHEBI:30413"/>
    </ligand>
    <ligandPart>
        <name>Fe</name>
        <dbReference type="ChEBI" id="CHEBI:18248"/>
    </ligandPart>
</feature>
<dbReference type="PROSITE" id="PS00086">
    <property type="entry name" value="CYTOCHROME_P450"/>
    <property type="match status" value="1"/>
</dbReference>
<dbReference type="WBParaSite" id="ASIM_0001565301-mRNA-1">
    <property type="protein sequence ID" value="ASIM_0001565301-mRNA-1"/>
    <property type="gene ID" value="ASIM_0001565301"/>
</dbReference>
<dbReference type="GO" id="GO:0004497">
    <property type="term" value="F:monooxygenase activity"/>
    <property type="evidence" value="ECO:0007669"/>
    <property type="project" value="UniProtKB-KW"/>
</dbReference>
<dbReference type="PANTHER" id="PTHR24292:SF102">
    <property type="entry name" value="CYTOCHROME P450 FAMILY-RELATED"/>
    <property type="match status" value="1"/>
</dbReference>
<evidence type="ECO:0000313" key="10">
    <source>
        <dbReference type="WBParaSite" id="ASIM_0001565301-mRNA-1"/>
    </source>
</evidence>
<evidence type="ECO:0000256" key="2">
    <source>
        <dbReference type="ARBA" id="ARBA00010617"/>
    </source>
</evidence>
<keyword evidence="7 9" id="KW-0503">Monooxygenase</keyword>
<dbReference type="PRINTS" id="PR00463">
    <property type="entry name" value="EP450I"/>
</dbReference>
<reference evidence="10" key="1">
    <citation type="submission" date="2017-02" db="UniProtKB">
        <authorList>
            <consortium name="WormBaseParasite"/>
        </authorList>
    </citation>
    <scope>IDENTIFICATION</scope>
</reference>
<dbReference type="Pfam" id="PF00067">
    <property type="entry name" value="p450"/>
    <property type="match status" value="1"/>
</dbReference>
<dbReference type="GO" id="GO:0020037">
    <property type="term" value="F:heme binding"/>
    <property type="evidence" value="ECO:0007669"/>
    <property type="project" value="InterPro"/>
</dbReference>
<evidence type="ECO:0000256" key="8">
    <source>
        <dbReference type="PIRSR" id="PIRSR602401-1"/>
    </source>
</evidence>
<evidence type="ECO:0000256" key="3">
    <source>
        <dbReference type="ARBA" id="ARBA00022617"/>
    </source>
</evidence>
<dbReference type="InterPro" id="IPR002401">
    <property type="entry name" value="Cyt_P450_E_grp-I"/>
</dbReference>
<dbReference type="InterPro" id="IPR017972">
    <property type="entry name" value="Cyt_P450_CS"/>
</dbReference>
<dbReference type="PRINTS" id="PR00385">
    <property type="entry name" value="P450"/>
</dbReference>
<keyword evidence="5 9" id="KW-0560">Oxidoreductase</keyword>
<keyword evidence="3 8" id="KW-0349">Heme</keyword>
<dbReference type="PANTHER" id="PTHR24292">
    <property type="entry name" value="CYTOCHROME P450"/>
    <property type="match status" value="1"/>
</dbReference>
<name>A0A0M3K3W2_ANISI</name>
<proteinExistence type="inferred from homology"/>
<evidence type="ECO:0000256" key="4">
    <source>
        <dbReference type="ARBA" id="ARBA00022723"/>
    </source>
</evidence>
<dbReference type="Gene3D" id="1.10.630.10">
    <property type="entry name" value="Cytochrome P450"/>
    <property type="match status" value="1"/>
</dbReference>
<dbReference type="GO" id="GO:0005506">
    <property type="term" value="F:iron ion binding"/>
    <property type="evidence" value="ECO:0007669"/>
    <property type="project" value="InterPro"/>
</dbReference>
<keyword evidence="4 8" id="KW-0479">Metal-binding</keyword>
<dbReference type="InterPro" id="IPR050476">
    <property type="entry name" value="Insect_CytP450_Detox"/>
</dbReference>
<evidence type="ECO:0000256" key="5">
    <source>
        <dbReference type="ARBA" id="ARBA00023002"/>
    </source>
</evidence>
<keyword evidence="6 8" id="KW-0408">Iron</keyword>
<evidence type="ECO:0000256" key="7">
    <source>
        <dbReference type="ARBA" id="ARBA00023033"/>
    </source>
</evidence>
<dbReference type="SUPFAM" id="SSF48264">
    <property type="entry name" value="Cytochrome P450"/>
    <property type="match status" value="1"/>
</dbReference>
<protein>
    <submittedName>
        <fullName evidence="10">Cytochrome p450</fullName>
    </submittedName>
</protein>
<evidence type="ECO:0000256" key="9">
    <source>
        <dbReference type="RuleBase" id="RU000461"/>
    </source>
</evidence>
<dbReference type="AlphaFoldDB" id="A0A0M3K3W2"/>
<sequence length="221" mass="25779">LDSRQISNNCFAFLLAGYETTSTSLGFTAWLLAKHQRQQETLFDELNENLRNLEGDEFYDTVMSLPYLDAVFHEALRMYPPITFFVNRTCTKQCNVDGINFRPGIQVAVPIWNIHRDAKNWPQPNAFRPERFYKRKDYHPMSWLPFGSGPRNCVGVRFAAMEYKLTLARLLLHYRLVFGATSEVCLRSMHMSPHQSSKHVVDLYHILSTLTKHPVHSNRRE</sequence>
<organism evidence="10">
    <name type="scientific">Anisakis simplex</name>
    <name type="common">Herring worm</name>
    <dbReference type="NCBI Taxonomy" id="6269"/>
    <lineage>
        <taxon>Eukaryota</taxon>
        <taxon>Metazoa</taxon>
        <taxon>Ecdysozoa</taxon>
        <taxon>Nematoda</taxon>
        <taxon>Chromadorea</taxon>
        <taxon>Rhabditida</taxon>
        <taxon>Spirurina</taxon>
        <taxon>Ascaridomorpha</taxon>
        <taxon>Ascaridoidea</taxon>
        <taxon>Anisakidae</taxon>
        <taxon>Anisakis</taxon>
        <taxon>Anisakis simplex complex</taxon>
    </lineage>
</organism>
<dbReference type="InterPro" id="IPR001128">
    <property type="entry name" value="Cyt_P450"/>
</dbReference>
<dbReference type="InterPro" id="IPR036396">
    <property type="entry name" value="Cyt_P450_sf"/>
</dbReference>
<accession>A0A0M3K3W2</accession>
<comment type="similarity">
    <text evidence="2 9">Belongs to the cytochrome P450 family.</text>
</comment>
<evidence type="ECO:0000256" key="6">
    <source>
        <dbReference type="ARBA" id="ARBA00023004"/>
    </source>
</evidence>
<dbReference type="GO" id="GO:0016705">
    <property type="term" value="F:oxidoreductase activity, acting on paired donors, with incorporation or reduction of molecular oxygen"/>
    <property type="evidence" value="ECO:0007669"/>
    <property type="project" value="InterPro"/>
</dbReference>
<evidence type="ECO:0000256" key="1">
    <source>
        <dbReference type="ARBA" id="ARBA00001971"/>
    </source>
</evidence>
<comment type="cofactor">
    <cofactor evidence="1 8">
        <name>heme</name>
        <dbReference type="ChEBI" id="CHEBI:30413"/>
    </cofactor>
</comment>